<feature type="region of interest" description="Disordered" evidence="3">
    <location>
        <begin position="590"/>
        <end position="740"/>
    </location>
</feature>
<dbReference type="AlphaFoldDB" id="A0A167Z4T1"/>
<dbReference type="GO" id="GO:0070475">
    <property type="term" value="P:rRNA base methylation"/>
    <property type="evidence" value="ECO:0007669"/>
    <property type="project" value="TreeGrafter"/>
</dbReference>
<dbReference type="InterPro" id="IPR010286">
    <property type="entry name" value="METTL16/RlmF"/>
</dbReference>
<evidence type="ECO:0000256" key="3">
    <source>
        <dbReference type="SAM" id="MobiDB-lite"/>
    </source>
</evidence>
<feature type="compositionally biased region" description="Acidic residues" evidence="3">
    <location>
        <begin position="689"/>
        <end position="710"/>
    </location>
</feature>
<dbReference type="PANTHER" id="PTHR13393:SF0">
    <property type="entry name" value="RNA N6-ADENOSINE-METHYLTRANSFERASE METTL16"/>
    <property type="match status" value="1"/>
</dbReference>
<keyword evidence="2" id="KW-0808">Transferase</keyword>
<reference evidence="5 6" key="1">
    <citation type="journal article" date="2016" name="Genome Biol. Evol.">
        <title>Divergent and convergent evolution of fungal pathogenicity.</title>
        <authorList>
            <person name="Shang Y."/>
            <person name="Xiao G."/>
            <person name="Zheng P."/>
            <person name="Cen K."/>
            <person name="Zhan S."/>
            <person name="Wang C."/>
        </authorList>
    </citation>
    <scope>NUCLEOTIDE SEQUENCE [LARGE SCALE GENOMIC DNA]</scope>
    <source>
        <strain evidence="5 6">RCEF 264</strain>
    </source>
</reference>
<feature type="compositionally biased region" description="Low complexity" evidence="3">
    <location>
        <begin position="470"/>
        <end position="480"/>
    </location>
</feature>
<keyword evidence="6" id="KW-1185">Reference proteome</keyword>
<feature type="region of interest" description="Disordered" evidence="3">
    <location>
        <begin position="444"/>
        <end position="490"/>
    </location>
</feature>
<accession>A0A167Z4T1</accession>
<protein>
    <submittedName>
        <fullName evidence="5">DUF890 domain containing protein</fullName>
    </submittedName>
</protein>
<dbReference type="STRING" id="1081102.A0A167Z4T1"/>
<feature type="compositionally biased region" description="Gly residues" evidence="3">
    <location>
        <begin position="615"/>
        <end position="632"/>
    </location>
</feature>
<dbReference type="CDD" id="cd02440">
    <property type="entry name" value="AdoMet_MTases"/>
    <property type="match status" value="1"/>
</dbReference>
<comment type="caution">
    <text evidence="5">The sequence shown here is derived from an EMBL/GenBank/DDBJ whole genome shotgun (WGS) entry which is preliminary data.</text>
</comment>
<dbReference type="Gene3D" id="3.40.50.150">
    <property type="entry name" value="Vaccinia Virus protein VP39"/>
    <property type="match status" value="1"/>
</dbReference>
<dbReference type="SUPFAM" id="SSF53335">
    <property type="entry name" value="S-adenosyl-L-methionine-dependent methyltransferases"/>
    <property type="match status" value="2"/>
</dbReference>
<evidence type="ECO:0000256" key="2">
    <source>
        <dbReference type="ARBA" id="ARBA00022679"/>
    </source>
</evidence>
<evidence type="ECO:0000256" key="1">
    <source>
        <dbReference type="ARBA" id="ARBA00022603"/>
    </source>
</evidence>
<feature type="compositionally biased region" description="Low complexity" evidence="3">
    <location>
        <begin position="720"/>
        <end position="734"/>
    </location>
</feature>
<proteinExistence type="predicted"/>
<evidence type="ECO:0000313" key="6">
    <source>
        <dbReference type="Proteomes" id="UP000076874"/>
    </source>
</evidence>
<feature type="compositionally biased region" description="Basic residues" evidence="3">
    <location>
        <begin position="671"/>
        <end position="681"/>
    </location>
</feature>
<gene>
    <name evidence="5" type="ORF">SPI_01664</name>
</gene>
<evidence type="ECO:0000313" key="5">
    <source>
        <dbReference type="EMBL" id="OAA67088.1"/>
    </source>
</evidence>
<feature type="compositionally biased region" description="Low complexity" evidence="3">
    <location>
        <begin position="846"/>
        <end position="856"/>
    </location>
</feature>
<sequence>MPSDIETDEATAAASLSDDGPACVDRFYRGDAVYRNLYRDRIDFRALAREDANLAAVLKNGQIDFHDPTAVVQLTKTLVWRDFGLHIVLPADRLCPPVPNRHNYILWLKGLLDSTTGRFGDGGGDDDNASRTVTGLDIGTGASCIYPLLGCAQRPNWRFVATDVDPASLACARANVRRNGLQDRICVVERPASTDAPLISLAGGDDGNGGGDGVATTNTPFLPAALDFVMVNPPFYASEEDMQAAARQKQQPPHSACTGTPVEMVYAPGGEVAFVGRLLAESAVLRTRVAWYTSLLGRLASVAAVVGQLRAAGVDNYAVAAFVQGRKTRRWAVAWSYGARRPAVRQLALVGGSSSSIPGHDESSGGGGLNAIKHLLPPNTDVDAVWSMPTAEPNGNNTDNGGVSRLASRINTIVGALQLVSWTWDAQTLRGAGRARENVWGRAWRRKNRREQQQDGAMDTGPPEEETKSSKTSSQAAQQEGRSVAVEESPHPGECAFGFVVAIRVGITETVVSCRWTEGHSEAIFQSFSTPSNYTTTSKDLTCTNMSGGAGSRFTAQNQTTHQRLSTQTAGLVELSDFRKRRAEVIEQQEREAREAAQAGRGLPDRSQTGTPTGDKGGASGASGGEGSGTAGGSDAESSGLATQETNKKKKRKKDGTDGNDGKTGKDGKDSRKHKHGKVIKVSKLSFMGDEDEGDVEEEKEAETEEDGTEDNQTTRRARPSSTPGAGSPDGSGAPPLPVPRPPTIPFVFYEGANIPGGVVRVRKGDHVWLFLDRSRKVGARLGVGEKKLSKARLHWARINVDDLLLVRGNLIIPHHYDIYFFLINKTIGPGGERVFDYSTEPPPAQGAAKASSDDAGATAGAIADTAAANPLSTPDADAAAEEDFSHLEGAQDDPSLTKVVDRRWYERNKHIYPASVWQEFDPEADYTQQVRRDQGGNAFFFAKK</sequence>
<dbReference type="GO" id="GO:0005634">
    <property type="term" value="C:nucleus"/>
    <property type="evidence" value="ECO:0007669"/>
    <property type="project" value="TreeGrafter"/>
</dbReference>
<dbReference type="EMBL" id="AZHD01000002">
    <property type="protein sequence ID" value="OAA67088.1"/>
    <property type="molecule type" value="Genomic_DNA"/>
</dbReference>
<dbReference type="PANTHER" id="PTHR13393">
    <property type="entry name" value="SAM-DEPENDENT METHYLTRANSFERASE"/>
    <property type="match status" value="1"/>
</dbReference>
<feature type="domain" description="FAM50A/XAP5 C-terminal" evidence="4">
    <location>
        <begin position="744"/>
        <end position="931"/>
    </location>
</feature>
<organism evidence="5 6">
    <name type="scientific">Niveomyces insectorum RCEF 264</name>
    <dbReference type="NCBI Taxonomy" id="1081102"/>
    <lineage>
        <taxon>Eukaryota</taxon>
        <taxon>Fungi</taxon>
        <taxon>Dikarya</taxon>
        <taxon>Ascomycota</taxon>
        <taxon>Pezizomycotina</taxon>
        <taxon>Sordariomycetes</taxon>
        <taxon>Hypocreomycetidae</taxon>
        <taxon>Hypocreales</taxon>
        <taxon>Cordycipitaceae</taxon>
        <taxon>Niveomyces</taxon>
    </lineage>
</organism>
<evidence type="ECO:0000259" key="4">
    <source>
        <dbReference type="Pfam" id="PF04921"/>
    </source>
</evidence>
<feature type="region of interest" description="Disordered" evidence="3">
    <location>
        <begin position="837"/>
        <end position="856"/>
    </location>
</feature>
<keyword evidence="1" id="KW-0489">Methyltransferase</keyword>
<dbReference type="Pfam" id="PF04921">
    <property type="entry name" value="XAP5"/>
    <property type="match status" value="1"/>
</dbReference>
<dbReference type="InterPro" id="IPR048337">
    <property type="entry name" value="FAM50A/XAP5_C"/>
</dbReference>
<dbReference type="Proteomes" id="UP000076874">
    <property type="component" value="Unassembled WGS sequence"/>
</dbReference>
<feature type="compositionally biased region" description="Basic and acidic residues" evidence="3">
    <location>
        <begin position="655"/>
        <end position="670"/>
    </location>
</feature>
<dbReference type="Pfam" id="PF05971">
    <property type="entry name" value="Methyltransf_10"/>
    <property type="match status" value="1"/>
</dbReference>
<dbReference type="GO" id="GO:0008168">
    <property type="term" value="F:methyltransferase activity"/>
    <property type="evidence" value="ECO:0007669"/>
    <property type="project" value="UniProtKB-KW"/>
</dbReference>
<dbReference type="InterPro" id="IPR029063">
    <property type="entry name" value="SAM-dependent_MTases_sf"/>
</dbReference>
<name>A0A167Z4T1_9HYPO</name>
<dbReference type="OrthoDB" id="514248at2759"/>